<name>A0ABW7KCC4_9NOCA</name>
<keyword evidence="2" id="KW-0812">Transmembrane</keyword>
<evidence type="ECO:0000313" key="3">
    <source>
        <dbReference type="EMBL" id="MFH5232769.1"/>
    </source>
</evidence>
<evidence type="ECO:0000313" key="6">
    <source>
        <dbReference type="Proteomes" id="UP001609219"/>
    </source>
</evidence>
<dbReference type="Proteomes" id="UP001609219">
    <property type="component" value="Unassembled WGS sequence"/>
</dbReference>
<sequence>MADNRRSRRSGSSPGGRGSRRSGRSENSRRTDRTRRAPEGKPTPEVTDRDRPPRVVKGKKSAPTPERTILGLSTARAVILAVVVCALALTLAVPLRTYFTQRAEAAQVAADHNQLQADVNALRAKKAQQDDPAYITAEARNRLRLVKPGETPFQVQLPGAFEAEQARRAKPAPEGGPWYTDLFGQVSQPQNAAEPNQPGGPTG</sequence>
<proteinExistence type="predicted"/>
<evidence type="ECO:0000313" key="4">
    <source>
        <dbReference type="EMBL" id="MFH5243660.1"/>
    </source>
</evidence>
<accession>A0ABW7KCC4</accession>
<dbReference type="InterPro" id="IPR007060">
    <property type="entry name" value="FtsL/DivIC"/>
</dbReference>
<dbReference type="EMBL" id="JBIMSN010000158">
    <property type="protein sequence ID" value="MFH5232769.1"/>
    <property type="molecule type" value="Genomic_DNA"/>
</dbReference>
<dbReference type="Proteomes" id="UP001609176">
    <property type="component" value="Unassembled WGS sequence"/>
</dbReference>
<feature type="compositionally biased region" description="Polar residues" evidence="1">
    <location>
        <begin position="185"/>
        <end position="194"/>
    </location>
</feature>
<dbReference type="Pfam" id="PF04977">
    <property type="entry name" value="DivIC"/>
    <property type="match status" value="1"/>
</dbReference>
<evidence type="ECO:0000313" key="5">
    <source>
        <dbReference type="Proteomes" id="UP001609176"/>
    </source>
</evidence>
<dbReference type="EMBL" id="JBIMSP010000029">
    <property type="protein sequence ID" value="MFH5243660.1"/>
    <property type="molecule type" value="Genomic_DNA"/>
</dbReference>
<reference evidence="5 6" key="1">
    <citation type="submission" date="2024-10" db="EMBL/GenBank/DDBJ databases">
        <authorList>
            <person name="Riesco R."/>
        </authorList>
    </citation>
    <scope>NUCLEOTIDE SEQUENCE [LARGE SCALE GENOMIC DNA]</scope>
    <source>
        <strain evidence="4 5">NCIMB 15448</strain>
        <strain evidence="3 6">NCIMB 15450</strain>
    </source>
</reference>
<comment type="caution">
    <text evidence="3">The sequence shown here is derived from an EMBL/GenBank/DDBJ whole genome shotgun (WGS) entry which is preliminary data.</text>
</comment>
<feature type="compositionally biased region" description="Basic and acidic residues" evidence="1">
    <location>
        <begin position="23"/>
        <end position="39"/>
    </location>
</feature>
<evidence type="ECO:0000256" key="2">
    <source>
        <dbReference type="SAM" id="Phobius"/>
    </source>
</evidence>
<feature type="transmembrane region" description="Helical" evidence="2">
    <location>
        <begin position="69"/>
        <end position="93"/>
    </location>
</feature>
<organism evidence="3 6">
    <name type="scientific">Antrihabitans spumae</name>
    <dbReference type="NCBI Taxonomy" id="3373370"/>
    <lineage>
        <taxon>Bacteria</taxon>
        <taxon>Bacillati</taxon>
        <taxon>Actinomycetota</taxon>
        <taxon>Actinomycetes</taxon>
        <taxon>Mycobacteriales</taxon>
        <taxon>Nocardiaceae</taxon>
        <taxon>Antrihabitans</taxon>
    </lineage>
</organism>
<dbReference type="RefSeq" id="WP_395125203.1">
    <property type="nucleotide sequence ID" value="NZ_JBIMSN010000158.1"/>
</dbReference>
<gene>
    <name evidence="4" type="ORF">ACHIPV_17520</name>
    <name evidence="3" type="ORF">ACHIRB_29995</name>
</gene>
<keyword evidence="2" id="KW-0472">Membrane</keyword>
<protein>
    <submittedName>
        <fullName evidence="3">Septum formation initiator family protein</fullName>
    </submittedName>
</protein>
<feature type="region of interest" description="Disordered" evidence="1">
    <location>
        <begin position="1"/>
        <end position="65"/>
    </location>
</feature>
<keyword evidence="6" id="KW-1185">Reference proteome</keyword>
<feature type="region of interest" description="Disordered" evidence="1">
    <location>
        <begin position="161"/>
        <end position="203"/>
    </location>
</feature>
<keyword evidence="2" id="KW-1133">Transmembrane helix</keyword>
<evidence type="ECO:0000256" key="1">
    <source>
        <dbReference type="SAM" id="MobiDB-lite"/>
    </source>
</evidence>